<gene>
    <name evidence="1" type="ORF">DPMN_101547</name>
</gene>
<organism evidence="1 2">
    <name type="scientific">Dreissena polymorpha</name>
    <name type="common">Zebra mussel</name>
    <name type="synonym">Mytilus polymorpha</name>
    <dbReference type="NCBI Taxonomy" id="45954"/>
    <lineage>
        <taxon>Eukaryota</taxon>
        <taxon>Metazoa</taxon>
        <taxon>Spiralia</taxon>
        <taxon>Lophotrochozoa</taxon>
        <taxon>Mollusca</taxon>
        <taxon>Bivalvia</taxon>
        <taxon>Autobranchia</taxon>
        <taxon>Heteroconchia</taxon>
        <taxon>Euheterodonta</taxon>
        <taxon>Imparidentia</taxon>
        <taxon>Neoheterodontei</taxon>
        <taxon>Myida</taxon>
        <taxon>Dreissenoidea</taxon>
        <taxon>Dreissenidae</taxon>
        <taxon>Dreissena</taxon>
    </lineage>
</organism>
<keyword evidence="2" id="KW-1185">Reference proteome</keyword>
<reference evidence="1" key="1">
    <citation type="journal article" date="2019" name="bioRxiv">
        <title>The Genome of the Zebra Mussel, Dreissena polymorpha: A Resource for Invasive Species Research.</title>
        <authorList>
            <person name="McCartney M.A."/>
            <person name="Auch B."/>
            <person name="Kono T."/>
            <person name="Mallez S."/>
            <person name="Zhang Y."/>
            <person name="Obille A."/>
            <person name="Becker A."/>
            <person name="Abrahante J.E."/>
            <person name="Garbe J."/>
            <person name="Badalamenti J.P."/>
            <person name="Herman A."/>
            <person name="Mangelson H."/>
            <person name="Liachko I."/>
            <person name="Sullivan S."/>
            <person name="Sone E.D."/>
            <person name="Koren S."/>
            <person name="Silverstein K.A.T."/>
            <person name="Beckman K.B."/>
            <person name="Gohl D.M."/>
        </authorList>
    </citation>
    <scope>NUCLEOTIDE SEQUENCE</scope>
    <source>
        <strain evidence="1">Duluth1</strain>
        <tissue evidence="1">Whole animal</tissue>
    </source>
</reference>
<reference evidence="1" key="2">
    <citation type="submission" date="2020-11" db="EMBL/GenBank/DDBJ databases">
        <authorList>
            <person name="McCartney M.A."/>
            <person name="Auch B."/>
            <person name="Kono T."/>
            <person name="Mallez S."/>
            <person name="Becker A."/>
            <person name="Gohl D.M."/>
            <person name="Silverstein K.A.T."/>
            <person name="Koren S."/>
            <person name="Bechman K.B."/>
            <person name="Herman A."/>
            <person name="Abrahante J.E."/>
            <person name="Garbe J."/>
        </authorList>
    </citation>
    <scope>NUCLEOTIDE SEQUENCE</scope>
    <source>
        <strain evidence="1">Duluth1</strain>
        <tissue evidence="1">Whole animal</tissue>
    </source>
</reference>
<dbReference type="Proteomes" id="UP000828390">
    <property type="component" value="Unassembled WGS sequence"/>
</dbReference>
<protein>
    <submittedName>
        <fullName evidence="1">Uncharacterized protein</fullName>
    </submittedName>
</protein>
<proteinExistence type="predicted"/>
<evidence type="ECO:0000313" key="1">
    <source>
        <dbReference type="EMBL" id="KAH3858903.1"/>
    </source>
</evidence>
<accession>A0A9D4LJM9</accession>
<sequence length="111" mass="12243">MITLYFSTAEIEENLCHSGLFRQCTSDDGIKENAPPPWGHVFQPTGTIFKEIKYIIYTNVLAKSHEDLKLVVASRMKNAPPSCGHVFQPTGTILKQFTAVAARCTKGDSSP</sequence>
<dbReference type="EMBL" id="JAIWYP010000003">
    <property type="protein sequence ID" value="KAH3858903.1"/>
    <property type="molecule type" value="Genomic_DNA"/>
</dbReference>
<evidence type="ECO:0000313" key="2">
    <source>
        <dbReference type="Proteomes" id="UP000828390"/>
    </source>
</evidence>
<comment type="caution">
    <text evidence="1">The sequence shown here is derived from an EMBL/GenBank/DDBJ whole genome shotgun (WGS) entry which is preliminary data.</text>
</comment>
<name>A0A9D4LJM9_DREPO</name>
<dbReference type="AlphaFoldDB" id="A0A9D4LJM9"/>